<organism evidence="1">
    <name type="scientific">Rhizophora mucronata</name>
    <name type="common">Asiatic mangrove</name>
    <dbReference type="NCBI Taxonomy" id="61149"/>
    <lineage>
        <taxon>Eukaryota</taxon>
        <taxon>Viridiplantae</taxon>
        <taxon>Streptophyta</taxon>
        <taxon>Embryophyta</taxon>
        <taxon>Tracheophyta</taxon>
        <taxon>Spermatophyta</taxon>
        <taxon>Magnoliopsida</taxon>
        <taxon>eudicotyledons</taxon>
        <taxon>Gunneridae</taxon>
        <taxon>Pentapetalae</taxon>
        <taxon>rosids</taxon>
        <taxon>fabids</taxon>
        <taxon>Malpighiales</taxon>
        <taxon>Rhizophoraceae</taxon>
        <taxon>Rhizophora</taxon>
    </lineage>
</organism>
<dbReference type="EMBL" id="GGEC01039566">
    <property type="protein sequence ID" value="MBX20050.1"/>
    <property type="molecule type" value="Transcribed_RNA"/>
</dbReference>
<dbReference type="AlphaFoldDB" id="A0A2P2LQ33"/>
<reference evidence="1" key="1">
    <citation type="submission" date="2018-02" db="EMBL/GenBank/DDBJ databases">
        <title>Rhizophora mucronata_Transcriptome.</title>
        <authorList>
            <person name="Meera S.P."/>
            <person name="Sreeshan A."/>
            <person name="Augustine A."/>
        </authorList>
    </citation>
    <scope>NUCLEOTIDE SEQUENCE</scope>
    <source>
        <tissue evidence="1">Leaf</tissue>
    </source>
</reference>
<evidence type="ECO:0000313" key="1">
    <source>
        <dbReference type="EMBL" id="MBX20050.1"/>
    </source>
</evidence>
<proteinExistence type="predicted"/>
<accession>A0A2P2LQ33</accession>
<protein>
    <submittedName>
        <fullName evidence="1">Uncharacterized protein</fullName>
    </submittedName>
</protein>
<sequence length="16" mass="2004">MHCLLQRNQMRLLNSF</sequence>
<name>A0A2P2LQ33_RHIMU</name>